<dbReference type="PANTHER" id="PTHR43179:SF12">
    <property type="entry name" value="GALACTOFURANOSYLTRANSFERASE GLFT2"/>
    <property type="match status" value="1"/>
</dbReference>
<protein>
    <recommendedName>
        <fullName evidence="4">Glycosyltransferase 2-like domain-containing protein</fullName>
    </recommendedName>
</protein>
<evidence type="ECO:0000256" key="2">
    <source>
        <dbReference type="ARBA" id="ARBA00022676"/>
    </source>
</evidence>
<evidence type="ECO:0000256" key="1">
    <source>
        <dbReference type="ARBA" id="ARBA00006739"/>
    </source>
</evidence>
<comment type="caution">
    <text evidence="5">The sequence shown here is derived from an EMBL/GenBank/DDBJ whole genome shotgun (WGS) entry which is preliminary data.</text>
</comment>
<dbReference type="SUPFAM" id="SSF53448">
    <property type="entry name" value="Nucleotide-diphospho-sugar transferases"/>
    <property type="match status" value="1"/>
</dbReference>
<organism evidence="5">
    <name type="scientific">marine sediment metagenome</name>
    <dbReference type="NCBI Taxonomy" id="412755"/>
    <lineage>
        <taxon>unclassified sequences</taxon>
        <taxon>metagenomes</taxon>
        <taxon>ecological metagenomes</taxon>
    </lineage>
</organism>
<gene>
    <name evidence="5" type="ORF">S03H2_07119</name>
</gene>
<keyword evidence="3" id="KW-0808">Transferase</keyword>
<dbReference type="GO" id="GO:0016757">
    <property type="term" value="F:glycosyltransferase activity"/>
    <property type="evidence" value="ECO:0007669"/>
    <property type="project" value="UniProtKB-KW"/>
</dbReference>
<evidence type="ECO:0000259" key="4">
    <source>
        <dbReference type="Pfam" id="PF00535"/>
    </source>
</evidence>
<dbReference type="InterPro" id="IPR001173">
    <property type="entry name" value="Glyco_trans_2-like"/>
</dbReference>
<dbReference type="Gene3D" id="3.90.550.10">
    <property type="entry name" value="Spore Coat Polysaccharide Biosynthesis Protein SpsA, Chain A"/>
    <property type="match status" value="1"/>
</dbReference>
<feature type="non-terminal residue" evidence="5">
    <location>
        <position position="1"/>
    </location>
</feature>
<dbReference type="EMBL" id="BARU01003232">
    <property type="protein sequence ID" value="GAH21756.1"/>
    <property type="molecule type" value="Genomic_DNA"/>
</dbReference>
<reference evidence="5" key="1">
    <citation type="journal article" date="2014" name="Front. Microbiol.">
        <title>High frequency of phylogenetically diverse reductive dehalogenase-homologous genes in deep subseafloor sedimentary metagenomes.</title>
        <authorList>
            <person name="Kawai M."/>
            <person name="Futagami T."/>
            <person name="Toyoda A."/>
            <person name="Takaki Y."/>
            <person name="Nishi S."/>
            <person name="Hori S."/>
            <person name="Arai W."/>
            <person name="Tsubouchi T."/>
            <person name="Morono Y."/>
            <person name="Uchiyama I."/>
            <person name="Ito T."/>
            <person name="Fujiyama A."/>
            <person name="Inagaki F."/>
            <person name="Takami H."/>
        </authorList>
    </citation>
    <scope>NUCLEOTIDE SEQUENCE</scope>
    <source>
        <strain evidence="5">Expedition CK06-06</strain>
    </source>
</reference>
<dbReference type="PANTHER" id="PTHR43179">
    <property type="entry name" value="RHAMNOSYLTRANSFERASE WBBL"/>
    <property type="match status" value="1"/>
</dbReference>
<dbReference type="AlphaFoldDB" id="X1DLH0"/>
<proteinExistence type="inferred from homology"/>
<name>X1DLH0_9ZZZZ</name>
<accession>X1DLH0</accession>
<sequence>GFAGAVNLGVNLSSGDIIVLLNPDVVVKENWLLTLTEAFQNEQVGVVGSIILDSNQSFIQHAGAVIHKNGLTEHIELSFKEVSLTDNEKLMEKIKEKIKKSLKKQI</sequence>
<evidence type="ECO:0000313" key="5">
    <source>
        <dbReference type="EMBL" id="GAH21756.1"/>
    </source>
</evidence>
<evidence type="ECO:0000256" key="3">
    <source>
        <dbReference type="ARBA" id="ARBA00022679"/>
    </source>
</evidence>
<dbReference type="InterPro" id="IPR029044">
    <property type="entry name" value="Nucleotide-diphossugar_trans"/>
</dbReference>
<dbReference type="Pfam" id="PF00535">
    <property type="entry name" value="Glycos_transf_2"/>
    <property type="match status" value="1"/>
</dbReference>
<comment type="similarity">
    <text evidence="1">Belongs to the glycosyltransferase 2 family.</text>
</comment>
<keyword evidence="2" id="KW-0328">Glycosyltransferase</keyword>
<feature type="domain" description="Glycosyltransferase 2-like" evidence="4">
    <location>
        <begin position="1"/>
        <end position="58"/>
    </location>
</feature>